<keyword evidence="11" id="KW-0066">ATP synthesis</keyword>
<dbReference type="GO" id="GO:0015986">
    <property type="term" value="P:proton motive force-driven ATP synthesis"/>
    <property type="evidence" value="ECO:0007669"/>
    <property type="project" value="InterPro"/>
</dbReference>
<dbReference type="GO" id="GO:0015078">
    <property type="term" value="F:proton transmembrane transporter activity"/>
    <property type="evidence" value="ECO:0007669"/>
    <property type="project" value="InterPro"/>
</dbReference>
<evidence type="ECO:0000256" key="8">
    <source>
        <dbReference type="ARBA" id="ARBA00023065"/>
    </source>
</evidence>
<evidence type="ECO:0000256" key="12">
    <source>
        <dbReference type="RuleBase" id="RU003661"/>
    </source>
</evidence>
<dbReference type="PANTHER" id="PTHR39937">
    <property type="entry name" value="ATP SYNTHASE PROTEIN 8"/>
    <property type="match status" value="1"/>
</dbReference>
<keyword evidence="8 12" id="KW-0406">Ion transport</keyword>
<proteinExistence type="inferred from homology"/>
<accession>A0A7I6P7Z5</accession>
<evidence type="ECO:0000256" key="1">
    <source>
        <dbReference type="ARBA" id="ARBA00004304"/>
    </source>
</evidence>
<dbReference type="EMBL" id="LC498572">
    <property type="protein sequence ID" value="BBO49587.1"/>
    <property type="molecule type" value="Genomic_DNA"/>
</dbReference>
<name>A0A7I6P7Z5_9NEOB</name>
<evidence type="ECO:0000256" key="10">
    <source>
        <dbReference type="ARBA" id="ARBA00023136"/>
    </source>
</evidence>
<evidence type="ECO:0000256" key="7">
    <source>
        <dbReference type="ARBA" id="ARBA00022989"/>
    </source>
</evidence>
<dbReference type="AlphaFoldDB" id="A0A7I6P7Z5"/>
<evidence type="ECO:0000256" key="6">
    <source>
        <dbReference type="ARBA" id="ARBA00022781"/>
    </source>
</evidence>
<evidence type="ECO:0000256" key="13">
    <source>
        <dbReference type="SAM" id="Phobius"/>
    </source>
</evidence>
<evidence type="ECO:0000256" key="11">
    <source>
        <dbReference type="ARBA" id="ARBA00023310"/>
    </source>
</evidence>
<evidence type="ECO:0000256" key="2">
    <source>
        <dbReference type="ARBA" id="ARBA00008892"/>
    </source>
</evidence>
<evidence type="ECO:0000313" key="14">
    <source>
        <dbReference type="EMBL" id="BBO49587.1"/>
    </source>
</evidence>
<geneLocation type="mitochondrion" evidence="14"/>
<evidence type="ECO:0000256" key="3">
    <source>
        <dbReference type="ARBA" id="ARBA00022448"/>
    </source>
</evidence>
<gene>
    <name evidence="14" type="primary">atp8</name>
</gene>
<sequence>MPQLILDPWLFIFTSSWLIFLLLFPTKILTNITPNNITSSTRTKLHPSWTWPWL</sequence>
<dbReference type="Pfam" id="PF00895">
    <property type="entry name" value="ATP-synt_8"/>
    <property type="match status" value="1"/>
</dbReference>
<comment type="subcellular location">
    <subcellularLocation>
        <location evidence="1 12">Mitochondrion membrane</location>
        <topology evidence="1 12">Single-pass membrane protein</topology>
    </subcellularLocation>
</comment>
<dbReference type="PANTHER" id="PTHR39937:SF1">
    <property type="entry name" value="ATP SYNTHASE PROTEIN 8"/>
    <property type="match status" value="1"/>
</dbReference>
<reference evidence="14" key="1">
    <citation type="submission" date="2019-09" db="EMBL/GenBank/DDBJ databases">
        <title>Second Largest Mitochondrial Genome of Vertebrates: Distinct causes of genome size increases found in congenic rain frog species (genus Breviceps).</title>
        <authorList>
            <person name="Kurabayashi A."/>
        </authorList>
    </citation>
    <scope>NUCLEOTIDE SEQUENCE</scope>
</reference>
<organism evidence="14">
    <name type="scientific">Breviceps poweri</name>
    <name type="common">Power's rain frog</name>
    <dbReference type="NCBI Taxonomy" id="2304177"/>
    <lineage>
        <taxon>Eukaryota</taxon>
        <taxon>Metazoa</taxon>
        <taxon>Chordata</taxon>
        <taxon>Craniata</taxon>
        <taxon>Vertebrata</taxon>
        <taxon>Euteleostomi</taxon>
        <taxon>Amphibia</taxon>
        <taxon>Batrachia</taxon>
        <taxon>Anura</taxon>
        <taxon>Neobatrachia</taxon>
        <taxon>Microhyloidea</taxon>
        <taxon>Brevicipitidae</taxon>
        <taxon>Breviceps</taxon>
    </lineage>
</organism>
<keyword evidence="9 12" id="KW-0496">Mitochondrion</keyword>
<comment type="similarity">
    <text evidence="2 12">Belongs to the ATPase protein 8 family.</text>
</comment>
<protein>
    <recommendedName>
        <fullName evidence="12">ATP synthase complex subunit 8</fullName>
    </recommendedName>
</protein>
<evidence type="ECO:0000256" key="4">
    <source>
        <dbReference type="ARBA" id="ARBA00022547"/>
    </source>
</evidence>
<keyword evidence="3 12" id="KW-0813">Transport</keyword>
<dbReference type="GO" id="GO:0031966">
    <property type="term" value="C:mitochondrial membrane"/>
    <property type="evidence" value="ECO:0007669"/>
    <property type="project" value="UniProtKB-SubCell"/>
</dbReference>
<feature type="transmembrane region" description="Helical" evidence="13">
    <location>
        <begin position="6"/>
        <end position="24"/>
    </location>
</feature>
<dbReference type="InterPro" id="IPR050635">
    <property type="entry name" value="ATPase_protein_8"/>
</dbReference>
<dbReference type="GO" id="GO:0045259">
    <property type="term" value="C:proton-transporting ATP synthase complex"/>
    <property type="evidence" value="ECO:0007669"/>
    <property type="project" value="UniProtKB-KW"/>
</dbReference>
<evidence type="ECO:0000256" key="9">
    <source>
        <dbReference type="ARBA" id="ARBA00023128"/>
    </source>
</evidence>
<keyword evidence="7 13" id="KW-1133">Transmembrane helix</keyword>
<evidence type="ECO:0000256" key="5">
    <source>
        <dbReference type="ARBA" id="ARBA00022692"/>
    </source>
</evidence>
<dbReference type="InterPro" id="IPR001421">
    <property type="entry name" value="ATP8_metazoa"/>
</dbReference>
<keyword evidence="4 12" id="KW-0138">CF(0)</keyword>
<keyword evidence="10 13" id="KW-0472">Membrane</keyword>
<keyword evidence="5 12" id="KW-0812">Transmembrane</keyword>
<keyword evidence="6 12" id="KW-0375">Hydrogen ion transport</keyword>